<reference evidence="2 3" key="1">
    <citation type="journal article" date="2016" name="Nat. Commun.">
        <title>Thousands of microbial genomes shed light on interconnected biogeochemical processes in an aquifer system.</title>
        <authorList>
            <person name="Anantharaman K."/>
            <person name="Brown C.T."/>
            <person name="Hug L.A."/>
            <person name="Sharon I."/>
            <person name="Castelle C.J."/>
            <person name="Probst A.J."/>
            <person name="Thomas B.C."/>
            <person name="Singh A."/>
            <person name="Wilkins M.J."/>
            <person name="Karaoz U."/>
            <person name="Brodie E.L."/>
            <person name="Williams K.H."/>
            <person name="Hubbard S.S."/>
            <person name="Banfield J.F."/>
        </authorList>
    </citation>
    <scope>NUCLEOTIDE SEQUENCE [LARGE SCALE GENOMIC DNA]</scope>
</reference>
<dbReference type="PROSITE" id="PS00409">
    <property type="entry name" value="PROKAR_NTER_METHYL"/>
    <property type="match status" value="1"/>
</dbReference>
<name>A0A1F6WGY3_9BACT</name>
<dbReference type="Proteomes" id="UP000179880">
    <property type="component" value="Unassembled WGS sequence"/>
</dbReference>
<dbReference type="InterPro" id="IPR012902">
    <property type="entry name" value="N_methyl_site"/>
</dbReference>
<keyword evidence="1" id="KW-0812">Transmembrane</keyword>
<gene>
    <name evidence="2" type="ORF">A3B93_02135</name>
</gene>
<comment type="caution">
    <text evidence="2">The sequence shown here is derived from an EMBL/GenBank/DDBJ whole genome shotgun (WGS) entry which is preliminary data.</text>
</comment>
<accession>A0A1F6WGY3</accession>
<organism evidence="2 3">
    <name type="scientific">Candidatus Nomurabacteria bacterium RIFCSPHIGHO2_02_FULL_42_24</name>
    <dbReference type="NCBI Taxonomy" id="1801757"/>
    <lineage>
        <taxon>Bacteria</taxon>
        <taxon>Candidatus Nomuraibacteriota</taxon>
    </lineage>
</organism>
<dbReference type="AlphaFoldDB" id="A0A1F6WGY3"/>
<keyword evidence="1" id="KW-0472">Membrane</keyword>
<evidence type="ECO:0008006" key="4">
    <source>
        <dbReference type="Google" id="ProtNLM"/>
    </source>
</evidence>
<sequence length="163" mass="17757">MFLYSKPHISGSLRRGFSLVEVLVAVTIITIAFIAVLSSSTRGVVLARLALEETQVSFLLEEGAEAVKFARDLNWSNISALTLSADYHPEWGANGWTIVSGSGVSGEFTRKIQFTSAYRDSYDDLASSGTVDSGTRKVTVSVAWFNGVATVTKNLEFYITDIF</sequence>
<evidence type="ECO:0000256" key="1">
    <source>
        <dbReference type="SAM" id="Phobius"/>
    </source>
</evidence>
<keyword evidence="1" id="KW-1133">Transmembrane helix</keyword>
<protein>
    <recommendedName>
        <fullName evidence="4">Type II secretion system protein GspI C-terminal domain-containing protein</fullName>
    </recommendedName>
</protein>
<dbReference type="Pfam" id="PF07963">
    <property type="entry name" value="N_methyl"/>
    <property type="match status" value="1"/>
</dbReference>
<evidence type="ECO:0000313" key="3">
    <source>
        <dbReference type="Proteomes" id="UP000179880"/>
    </source>
</evidence>
<dbReference type="EMBL" id="MFUH01000039">
    <property type="protein sequence ID" value="OGI81163.1"/>
    <property type="molecule type" value="Genomic_DNA"/>
</dbReference>
<feature type="transmembrane region" description="Helical" evidence="1">
    <location>
        <begin position="16"/>
        <end position="38"/>
    </location>
</feature>
<dbReference type="NCBIfam" id="TIGR02532">
    <property type="entry name" value="IV_pilin_GFxxxE"/>
    <property type="match status" value="1"/>
</dbReference>
<evidence type="ECO:0000313" key="2">
    <source>
        <dbReference type="EMBL" id="OGI81163.1"/>
    </source>
</evidence>
<proteinExistence type="predicted"/>